<reference evidence="1" key="1">
    <citation type="journal article" date="2023" name="G3 (Bethesda)">
        <title>A reference genome for the long-term kleptoplast-retaining sea slug Elysia crispata morphotype clarki.</title>
        <authorList>
            <person name="Eastman K.E."/>
            <person name="Pendleton A.L."/>
            <person name="Shaikh M.A."/>
            <person name="Suttiyut T."/>
            <person name="Ogas R."/>
            <person name="Tomko P."/>
            <person name="Gavelis G."/>
            <person name="Widhalm J.R."/>
            <person name="Wisecaver J.H."/>
        </authorList>
    </citation>
    <scope>NUCLEOTIDE SEQUENCE</scope>
    <source>
        <strain evidence="1">ECLA1</strain>
    </source>
</reference>
<name>A0AAE1ECH3_9GAST</name>
<evidence type="ECO:0000313" key="2">
    <source>
        <dbReference type="Proteomes" id="UP001283361"/>
    </source>
</evidence>
<evidence type="ECO:0000313" key="1">
    <source>
        <dbReference type="EMBL" id="KAK3801887.1"/>
    </source>
</evidence>
<proteinExistence type="predicted"/>
<dbReference type="Proteomes" id="UP001283361">
    <property type="component" value="Unassembled WGS sequence"/>
</dbReference>
<feature type="non-terminal residue" evidence="1">
    <location>
        <position position="1"/>
    </location>
</feature>
<keyword evidence="2" id="KW-1185">Reference proteome</keyword>
<organism evidence="1 2">
    <name type="scientific">Elysia crispata</name>
    <name type="common">lettuce slug</name>
    <dbReference type="NCBI Taxonomy" id="231223"/>
    <lineage>
        <taxon>Eukaryota</taxon>
        <taxon>Metazoa</taxon>
        <taxon>Spiralia</taxon>
        <taxon>Lophotrochozoa</taxon>
        <taxon>Mollusca</taxon>
        <taxon>Gastropoda</taxon>
        <taxon>Heterobranchia</taxon>
        <taxon>Euthyneura</taxon>
        <taxon>Panpulmonata</taxon>
        <taxon>Sacoglossa</taxon>
        <taxon>Placobranchoidea</taxon>
        <taxon>Plakobranchidae</taxon>
        <taxon>Elysia</taxon>
    </lineage>
</organism>
<dbReference type="AlphaFoldDB" id="A0AAE1ECH3"/>
<sequence>VTSTDRIFCDLFEDVKSGLRSTCRNRAEAKQSPFNMVGSLSQRHRQSAQLPAQLDISGTESGLISPDALPACPYRRQLIIEPITMIGQFYACPGLQPFAGVHCTSFRHASFESSRFRFHESLAAQRELPSNGDPTLSLQELTSTSTRHVTRSLTVRVDTPEGVGN</sequence>
<protein>
    <submittedName>
        <fullName evidence="1">Uncharacterized protein</fullName>
    </submittedName>
</protein>
<comment type="caution">
    <text evidence="1">The sequence shown here is derived from an EMBL/GenBank/DDBJ whole genome shotgun (WGS) entry which is preliminary data.</text>
</comment>
<gene>
    <name evidence="1" type="ORF">RRG08_048472</name>
</gene>
<dbReference type="EMBL" id="JAWDGP010000283">
    <property type="protein sequence ID" value="KAK3801887.1"/>
    <property type="molecule type" value="Genomic_DNA"/>
</dbReference>
<accession>A0AAE1ECH3</accession>